<name>A0A382SDI5_9ZZZZ</name>
<dbReference type="InterPro" id="IPR036280">
    <property type="entry name" value="Multihaem_cyt_sf"/>
</dbReference>
<accession>A0A382SDI5</accession>
<dbReference type="EMBL" id="UINC01127840">
    <property type="protein sequence ID" value="SVD07228.1"/>
    <property type="molecule type" value="Genomic_DNA"/>
</dbReference>
<feature type="non-terminal residue" evidence="1">
    <location>
        <position position="313"/>
    </location>
</feature>
<organism evidence="1">
    <name type="scientific">marine metagenome</name>
    <dbReference type="NCBI Taxonomy" id="408172"/>
    <lineage>
        <taxon>unclassified sequences</taxon>
        <taxon>metagenomes</taxon>
        <taxon>ecological metagenomes</taxon>
    </lineage>
</organism>
<protein>
    <submittedName>
        <fullName evidence="1">Uncharacterized protein</fullName>
    </submittedName>
</protein>
<feature type="non-terminal residue" evidence="1">
    <location>
        <position position="1"/>
    </location>
</feature>
<dbReference type="SUPFAM" id="SSF48695">
    <property type="entry name" value="Multiheme cytochromes"/>
    <property type="match status" value="2"/>
</dbReference>
<reference evidence="1" key="1">
    <citation type="submission" date="2018-05" db="EMBL/GenBank/DDBJ databases">
        <authorList>
            <person name="Lanie J.A."/>
            <person name="Ng W.-L."/>
            <person name="Kazmierczak K.M."/>
            <person name="Andrzejewski T.M."/>
            <person name="Davidsen T.M."/>
            <person name="Wayne K.J."/>
            <person name="Tettelin H."/>
            <person name="Glass J.I."/>
            <person name="Rusch D."/>
            <person name="Podicherti R."/>
            <person name="Tsui H.-C.T."/>
            <person name="Winkler M.E."/>
        </authorList>
    </citation>
    <scope>NUCLEOTIDE SEQUENCE</scope>
</reference>
<sequence>RHPTSREGITCVVCHRLNKDYNKASGRLALVEGGLTEPIFGPTGNAELERVLANTDKYRVVTDPKEAGRKIHKKSIKFASISKPVFCGTCHDVTLFNGFRLEEAFSEYRLSPAARRGETCQDCHMGKVQGIASGYETGPAAVVGGVETMPRKITNHFFAGPDYSIIHPGIFPHNSEAQQMATLREWLEFDVSAGWGTDAFEDKVTDNTKFPKRWGSADDRFDAREIIDDQLEQLEWARQKRLEVLKNGYVMGEIITDIAGSDGIEFRVQVKNGTDGHNVPTGFTGERLVWLQVNVTDSTGKIIFKSGDRDPNG</sequence>
<dbReference type="AlphaFoldDB" id="A0A382SDI5"/>
<evidence type="ECO:0000313" key="1">
    <source>
        <dbReference type="EMBL" id="SVD07228.1"/>
    </source>
</evidence>
<proteinExistence type="predicted"/>
<gene>
    <name evidence="1" type="ORF">METZ01_LOCUS360082</name>
</gene>